<evidence type="ECO:0000256" key="5">
    <source>
        <dbReference type="SAM" id="Phobius"/>
    </source>
</evidence>
<feature type="transmembrane region" description="Helical" evidence="5">
    <location>
        <begin position="319"/>
        <end position="338"/>
    </location>
</feature>
<dbReference type="CDD" id="cd07020">
    <property type="entry name" value="Clp_protease_NfeD_1"/>
    <property type="match status" value="1"/>
</dbReference>
<feature type="domain" description="NfeD integral membrane" evidence="8">
    <location>
        <begin position="251"/>
        <end position="367"/>
    </location>
</feature>
<dbReference type="PANTHER" id="PTHR33507:SF4">
    <property type="entry name" value="NODULATION COMPETITIVENESS PROTEIN NFED"/>
    <property type="match status" value="1"/>
</dbReference>
<evidence type="ECO:0000259" key="7">
    <source>
        <dbReference type="Pfam" id="PF01957"/>
    </source>
</evidence>
<sequence>MTMKWIQNISLSLFLIGALLVSTSSFGSALQVDSTDTASGNSVTVISVEGAIGPTTTNYIRRGLETSIERNAEALIIEMDTPGGLLTSTQDIVQLMLASEMPIAVYVTPSGGNAGSAGTFITLAGHIAAMAPTTTIGAASPVSMGGGQQDTVMQKKIFNYSESFIENIAKERDRNAEWARSAVRDGEAITETEALELNVIDFISRDLDELLVQMDGMEVEGEPLQTAQASIERLEESFAEKFFSFIMRPEIMLILTMVAIYGIVGEVTNPGAIVPGVAGVIALILLLYGSASMPINVAGFVLIGLAIVLFVIEAFTPTFGILITGGAVSFFLGALMLFQEFPAEMQLSWYWLVPATILTVIFFGWIATSGIKIQFTEHRTGLESLIGKKAKVVDTIDQNGGRIMISGEYWNAVTESDEKIKSNQWCEIVRFEGLTVTVKPHKPNKEIDHGVN</sequence>
<evidence type="ECO:0000256" key="4">
    <source>
        <dbReference type="ARBA" id="ARBA00023136"/>
    </source>
</evidence>
<proteinExistence type="predicted"/>
<dbReference type="Pfam" id="PF24961">
    <property type="entry name" value="NfeD_membrane"/>
    <property type="match status" value="1"/>
</dbReference>
<dbReference type="InterPro" id="IPR012340">
    <property type="entry name" value="NA-bd_OB-fold"/>
</dbReference>
<evidence type="ECO:0000313" key="11">
    <source>
        <dbReference type="Proteomes" id="UP000317557"/>
    </source>
</evidence>
<dbReference type="SUPFAM" id="SSF52096">
    <property type="entry name" value="ClpP/crotonase"/>
    <property type="match status" value="1"/>
</dbReference>
<dbReference type="InterPro" id="IPR002810">
    <property type="entry name" value="NfeD-like_C"/>
</dbReference>
<feature type="transmembrane region" description="Helical" evidence="5">
    <location>
        <begin position="242"/>
        <end position="264"/>
    </location>
</feature>
<feature type="chain" id="PRO_5021882342" evidence="6">
    <location>
        <begin position="28"/>
        <end position="452"/>
    </location>
</feature>
<evidence type="ECO:0000256" key="1">
    <source>
        <dbReference type="ARBA" id="ARBA00004141"/>
    </source>
</evidence>
<feature type="transmembrane region" description="Helical" evidence="5">
    <location>
        <begin position="295"/>
        <end position="312"/>
    </location>
</feature>
<dbReference type="GO" id="GO:0008233">
    <property type="term" value="F:peptidase activity"/>
    <property type="evidence" value="ECO:0007669"/>
    <property type="project" value="UniProtKB-KW"/>
</dbReference>
<name>A0A521F9Q4_9BACT</name>
<comment type="subcellular location">
    <subcellularLocation>
        <location evidence="1">Membrane</location>
        <topology evidence="1">Multi-pass membrane protein</topology>
    </subcellularLocation>
</comment>
<feature type="signal peptide" evidence="6">
    <location>
        <begin position="1"/>
        <end position="27"/>
    </location>
</feature>
<keyword evidence="6" id="KW-0732">Signal</keyword>
<dbReference type="EMBL" id="FXTP01000016">
    <property type="protein sequence ID" value="SMO92898.1"/>
    <property type="molecule type" value="Genomic_DNA"/>
</dbReference>
<dbReference type="InterPro" id="IPR056738">
    <property type="entry name" value="NfeD1b_N"/>
</dbReference>
<dbReference type="InterPro" id="IPR052165">
    <property type="entry name" value="Membrane_assoc_protease"/>
</dbReference>
<dbReference type="Proteomes" id="UP000317557">
    <property type="component" value="Unassembled WGS sequence"/>
</dbReference>
<keyword evidence="10" id="KW-0645">Protease</keyword>
<dbReference type="InterPro" id="IPR056739">
    <property type="entry name" value="NfeD_membrane"/>
</dbReference>
<feature type="transmembrane region" description="Helical" evidence="5">
    <location>
        <begin position="271"/>
        <end position="289"/>
    </location>
</feature>
<dbReference type="AlphaFoldDB" id="A0A521F9Q4"/>
<keyword evidence="10" id="KW-0378">Hydrolase</keyword>
<gene>
    <name evidence="10" type="ORF">SAMN06265219_11633</name>
</gene>
<dbReference type="PANTHER" id="PTHR33507">
    <property type="entry name" value="INNER MEMBRANE PROTEIN YBBJ"/>
    <property type="match status" value="1"/>
</dbReference>
<feature type="domain" description="NfeD1b N-terminal" evidence="9">
    <location>
        <begin position="43"/>
        <end position="194"/>
    </location>
</feature>
<keyword evidence="4 5" id="KW-0472">Membrane</keyword>
<reference evidence="10 11" key="1">
    <citation type="submission" date="2017-05" db="EMBL/GenBank/DDBJ databases">
        <authorList>
            <person name="Varghese N."/>
            <person name="Submissions S."/>
        </authorList>
    </citation>
    <scope>NUCLEOTIDE SEQUENCE [LARGE SCALE GENOMIC DNA]</scope>
    <source>
        <strain evidence="10 11">DSM 21985</strain>
    </source>
</reference>
<evidence type="ECO:0000256" key="6">
    <source>
        <dbReference type="SAM" id="SignalP"/>
    </source>
</evidence>
<feature type="domain" description="NfeD-like C-terminal" evidence="7">
    <location>
        <begin position="383"/>
        <end position="440"/>
    </location>
</feature>
<evidence type="ECO:0000259" key="9">
    <source>
        <dbReference type="Pfam" id="PF25145"/>
    </source>
</evidence>
<organism evidence="10 11">
    <name type="scientific">Gracilimonas mengyeensis</name>
    <dbReference type="NCBI Taxonomy" id="1302730"/>
    <lineage>
        <taxon>Bacteria</taxon>
        <taxon>Pseudomonadati</taxon>
        <taxon>Balneolota</taxon>
        <taxon>Balneolia</taxon>
        <taxon>Balneolales</taxon>
        <taxon>Balneolaceae</taxon>
        <taxon>Gracilimonas</taxon>
    </lineage>
</organism>
<dbReference type="GO" id="GO:0006508">
    <property type="term" value="P:proteolysis"/>
    <property type="evidence" value="ECO:0007669"/>
    <property type="project" value="UniProtKB-KW"/>
</dbReference>
<evidence type="ECO:0000259" key="8">
    <source>
        <dbReference type="Pfam" id="PF24961"/>
    </source>
</evidence>
<keyword evidence="2 5" id="KW-0812">Transmembrane</keyword>
<dbReference type="Gene3D" id="3.90.226.10">
    <property type="entry name" value="2-enoyl-CoA Hydratase, Chain A, domain 1"/>
    <property type="match status" value="1"/>
</dbReference>
<dbReference type="InterPro" id="IPR029045">
    <property type="entry name" value="ClpP/crotonase-like_dom_sf"/>
</dbReference>
<dbReference type="Pfam" id="PF25145">
    <property type="entry name" value="NfeD1b_N"/>
    <property type="match status" value="1"/>
</dbReference>
<dbReference type="Pfam" id="PF01957">
    <property type="entry name" value="NfeD"/>
    <property type="match status" value="1"/>
</dbReference>
<keyword evidence="3 5" id="KW-1133">Transmembrane helix</keyword>
<evidence type="ECO:0000256" key="2">
    <source>
        <dbReference type="ARBA" id="ARBA00022692"/>
    </source>
</evidence>
<dbReference type="SUPFAM" id="SSF141322">
    <property type="entry name" value="NfeD domain-like"/>
    <property type="match status" value="1"/>
</dbReference>
<dbReference type="GO" id="GO:0016020">
    <property type="term" value="C:membrane"/>
    <property type="evidence" value="ECO:0007669"/>
    <property type="project" value="UniProtKB-SubCell"/>
</dbReference>
<feature type="transmembrane region" description="Helical" evidence="5">
    <location>
        <begin position="350"/>
        <end position="371"/>
    </location>
</feature>
<evidence type="ECO:0000256" key="3">
    <source>
        <dbReference type="ARBA" id="ARBA00022989"/>
    </source>
</evidence>
<evidence type="ECO:0000313" key="10">
    <source>
        <dbReference type="EMBL" id="SMO92898.1"/>
    </source>
</evidence>
<keyword evidence="11" id="KW-1185">Reference proteome</keyword>
<accession>A0A521F9Q4</accession>
<protein>
    <submittedName>
        <fullName evidence="10">Membrane-bound serine protease (ClpP class)</fullName>
    </submittedName>
</protein>
<dbReference type="Gene3D" id="2.40.50.140">
    <property type="entry name" value="Nucleic acid-binding proteins"/>
    <property type="match status" value="1"/>
</dbReference>